<evidence type="ECO:0000256" key="4">
    <source>
        <dbReference type="ARBA" id="ARBA00012483"/>
    </source>
</evidence>
<evidence type="ECO:0000256" key="1">
    <source>
        <dbReference type="ARBA" id="ARBA00000900"/>
    </source>
</evidence>
<feature type="compositionally biased region" description="Acidic residues" evidence="14">
    <location>
        <begin position="830"/>
        <end position="841"/>
    </location>
</feature>
<evidence type="ECO:0000256" key="3">
    <source>
        <dbReference type="ARBA" id="ARBA00004906"/>
    </source>
</evidence>
<comment type="caution">
    <text evidence="18">The sequence shown here is derived from an EMBL/GenBank/DDBJ whole genome shotgun (WGS) entry which is preliminary data.</text>
</comment>
<keyword evidence="19" id="KW-1185">Reference proteome</keyword>
<evidence type="ECO:0000256" key="6">
    <source>
        <dbReference type="ARBA" id="ARBA00022692"/>
    </source>
</evidence>
<comment type="subcellular location">
    <subcellularLocation>
        <location evidence="2">Endomembrane system</location>
        <topology evidence="2">Multi-pass membrane protein</topology>
    </subcellularLocation>
</comment>
<keyword evidence="6 15" id="KW-0812">Transmembrane</keyword>
<comment type="catalytic activity">
    <reaction evidence="1">
        <text>S-ubiquitinyl-[E2 ubiquitin-conjugating enzyme]-L-cysteine + [acceptor protein]-L-lysine = [E2 ubiquitin-conjugating enzyme]-L-cysteine + N(6)-ubiquitinyl-[acceptor protein]-L-lysine.</text>
        <dbReference type="EC" id="2.3.2.27"/>
    </reaction>
</comment>
<dbReference type="Pfam" id="PF11145">
    <property type="entry name" value="DUF2921"/>
    <property type="match status" value="1"/>
</dbReference>
<evidence type="ECO:0000256" key="8">
    <source>
        <dbReference type="ARBA" id="ARBA00022729"/>
    </source>
</evidence>
<evidence type="ECO:0000256" key="15">
    <source>
        <dbReference type="SAM" id="Phobius"/>
    </source>
</evidence>
<keyword evidence="13 15" id="KW-0472">Membrane</keyword>
<keyword evidence="10" id="KW-0833">Ubl conjugation pathway</keyword>
<keyword evidence="11" id="KW-0862">Zinc</keyword>
<evidence type="ECO:0000256" key="11">
    <source>
        <dbReference type="ARBA" id="ARBA00022833"/>
    </source>
</evidence>
<dbReference type="GO" id="GO:0043161">
    <property type="term" value="P:proteasome-mediated ubiquitin-dependent protein catabolic process"/>
    <property type="evidence" value="ECO:0007669"/>
    <property type="project" value="TreeGrafter"/>
</dbReference>
<feature type="transmembrane region" description="Helical" evidence="15">
    <location>
        <begin position="447"/>
        <end position="465"/>
    </location>
</feature>
<keyword evidence="7" id="KW-0479">Metal-binding</keyword>
<keyword evidence="12 15" id="KW-1133">Transmembrane helix</keyword>
<evidence type="ECO:0000313" key="19">
    <source>
        <dbReference type="Proteomes" id="UP000078113"/>
    </source>
</evidence>
<dbReference type="InterPro" id="IPR021319">
    <property type="entry name" value="DUF2921"/>
</dbReference>
<evidence type="ECO:0000256" key="2">
    <source>
        <dbReference type="ARBA" id="ARBA00004127"/>
    </source>
</evidence>
<evidence type="ECO:0000256" key="5">
    <source>
        <dbReference type="ARBA" id="ARBA00022679"/>
    </source>
</evidence>
<evidence type="ECO:0000256" key="14">
    <source>
        <dbReference type="SAM" id="MobiDB-lite"/>
    </source>
</evidence>
<feature type="transmembrane region" description="Helical" evidence="15">
    <location>
        <begin position="620"/>
        <end position="648"/>
    </location>
</feature>
<feature type="signal peptide" evidence="16">
    <location>
        <begin position="1"/>
        <end position="38"/>
    </location>
</feature>
<feature type="region of interest" description="Disordered" evidence="14">
    <location>
        <begin position="751"/>
        <end position="770"/>
    </location>
</feature>
<reference evidence="18" key="2">
    <citation type="journal article" date="2019" name="IMA Fungus">
        <title>Genome sequencing and comparison of five Tilletia species to identify candidate genes for the detection of regulated species infecting wheat.</title>
        <authorList>
            <person name="Nguyen H.D.T."/>
            <person name="Sultana T."/>
            <person name="Kesanakurti P."/>
            <person name="Hambleton S."/>
        </authorList>
    </citation>
    <scope>NUCLEOTIDE SEQUENCE</scope>
    <source>
        <strain evidence="18">DAOMC 236422</strain>
    </source>
</reference>
<dbReference type="PANTHER" id="PTHR22763">
    <property type="entry name" value="RING ZINC FINGER PROTEIN"/>
    <property type="match status" value="1"/>
</dbReference>
<reference evidence="18" key="1">
    <citation type="submission" date="2016-04" db="EMBL/GenBank/DDBJ databases">
        <authorList>
            <person name="Nguyen H.D."/>
            <person name="Samba Siva P."/>
            <person name="Cullis J."/>
            <person name="Levesque C.A."/>
            <person name="Hambleton S."/>
        </authorList>
    </citation>
    <scope>NUCLEOTIDE SEQUENCE</scope>
    <source>
        <strain evidence="18">DAOMC 236422</strain>
    </source>
</reference>
<feature type="region of interest" description="Disordered" evidence="14">
    <location>
        <begin position="573"/>
        <end position="607"/>
    </location>
</feature>
<evidence type="ECO:0000259" key="17">
    <source>
        <dbReference type="Pfam" id="PF11145"/>
    </source>
</evidence>
<feature type="region of interest" description="Disordered" evidence="14">
    <location>
        <begin position="821"/>
        <end position="907"/>
    </location>
</feature>
<feature type="chain" id="PRO_5036464361" description="RING-type E3 ubiquitin transferase" evidence="16">
    <location>
        <begin position="39"/>
        <end position="969"/>
    </location>
</feature>
<evidence type="ECO:0000256" key="7">
    <source>
        <dbReference type="ARBA" id="ARBA00022723"/>
    </source>
</evidence>
<dbReference type="PANTHER" id="PTHR22763:SF162">
    <property type="entry name" value="TRANSMEMBRANE E3 UBIQUITIN-PROTEIN LIGASE 1"/>
    <property type="match status" value="1"/>
</dbReference>
<evidence type="ECO:0000313" key="18">
    <source>
        <dbReference type="EMBL" id="KAE8266259.1"/>
    </source>
</evidence>
<keyword evidence="5" id="KW-0808">Transferase</keyword>
<sequence length="969" mass="105556">MARENGRRMTALDFRRLSTLLLCCCLLLLLQLTPRTHARAVEDLSNSRSSRSQHRLVRRGHAFLRRALSRRAPIDIVTEDGGSLSLAKLLELRREQQLELEQWWNGTLPANSTWAVKLDDTRLQSALPEQLRSSSFAELNSSDGSAFYWNISGYYKGQYSAFDLVPLPGNETLLPNQPLKTPDSNASEPNIERVRGNFPWLDPAGGTIDLEISEDHKISRNLTMIQGNVYLKSKAQSRSLWSSDVLTGASVRFDLTGVHYLQNGGLLLSALPAESTEVPDSRMVLNMLPPSILPSTPQQAPSDNPQPVLNETFHSINETLHQDIVRLTDLVGDKDPTEPLSPAADERITHNCTDMHLYLRLAPATPPHATPAQIDQLREYEHEIFFSTGASPMGLFSQRARPLQLSHALFYSEKCNLVIHAGGKRNMAGGVEGGLGGLRYVAHRGKIMRAALCLALITLLQLKLTMNMMRRARTASARVKIDWRTLLLQTVADMYTSILCAIPAVVWRNETDLLLAAVSYVVGCHFVGGEYQFLIFVVHDSQNDPLNNRPPPQPTAAPVAAAAATPAPAPAAAAPAGAAATTETPTPTTPAGADAATAPEAAVEPEDPVAAARRQRSYRYIGVLVFFFLLNFQPLVFFSLLGPVLYSFWIPQIMRNVRRGSRRPFPRKYIIGMTACRCLMPLYFWQCPNNIFFWEPTPLVWILIGYLWAQAIILLLQDELGPAFFLPARFQPEGLPSWDWHPPLSVLRKHIRQGGGGGKGDSPPSNNPAAELERGARLDAAVAAGDTSGAHKHGAQYEIEIGDCAICLSEIESLRWDWRDEEADAKGPEGESEEDEEEGGADGDRDGYAYVSVDGADGDPGVDSASSRARGGSSAGAGGAASNLERGSSSNTSGGSGNSRRRRHLRTGSLITSWASSAVRVGRRVGRAISAAREHGGRGRSSAAAASAALGGGRTDIMVAPCHHIFHTE</sequence>
<dbReference type="Proteomes" id="UP000078113">
    <property type="component" value="Unassembled WGS sequence"/>
</dbReference>
<keyword evidence="8 16" id="KW-0732">Signal</keyword>
<evidence type="ECO:0000256" key="12">
    <source>
        <dbReference type="ARBA" id="ARBA00022989"/>
    </source>
</evidence>
<dbReference type="EC" id="2.3.2.27" evidence="4"/>
<organism evidence="18 19">
    <name type="scientific">Tilletia walkeri</name>
    <dbReference type="NCBI Taxonomy" id="117179"/>
    <lineage>
        <taxon>Eukaryota</taxon>
        <taxon>Fungi</taxon>
        <taxon>Dikarya</taxon>
        <taxon>Basidiomycota</taxon>
        <taxon>Ustilaginomycotina</taxon>
        <taxon>Exobasidiomycetes</taxon>
        <taxon>Tilletiales</taxon>
        <taxon>Tilletiaceae</taxon>
        <taxon>Tilletia</taxon>
    </lineage>
</organism>
<evidence type="ECO:0000256" key="10">
    <source>
        <dbReference type="ARBA" id="ARBA00022786"/>
    </source>
</evidence>
<comment type="pathway">
    <text evidence="3">Protein modification; protein ubiquitination.</text>
</comment>
<accession>A0A8X7N535</accession>
<dbReference type="InterPro" id="IPR050731">
    <property type="entry name" value="HRD1_E3_ubiq-ligases"/>
</dbReference>
<proteinExistence type="predicted"/>
<feature type="transmembrane region" description="Helical" evidence="15">
    <location>
        <begin position="486"/>
        <end position="507"/>
    </location>
</feature>
<evidence type="ECO:0000256" key="13">
    <source>
        <dbReference type="ARBA" id="ARBA00023136"/>
    </source>
</evidence>
<dbReference type="GO" id="GO:0012505">
    <property type="term" value="C:endomembrane system"/>
    <property type="evidence" value="ECO:0007669"/>
    <property type="project" value="UniProtKB-SubCell"/>
</dbReference>
<evidence type="ECO:0000256" key="9">
    <source>
        <dbReference type="ARBA" id="ARBA00022771"/>
    </source>
</evidence>
<evidence type="ECO:0000256" key="16">
    <source>
        <dbReference type="SAM" id="SignalP"/>
    </source>
</evidence>
<dbReference type="AlphaFoldDB" id="A0A8X7N535"/>
<feature type="domain" description="SWEET-like" evidence="17">
    <location>
        <begin position="618"/>
        <end position="730"/>
    </location>
</feature>
<name>A0A8X7N535_9BASI</name>
<dbReference type="EMBL" id="LWDG02000359">
    <property type="protein sequence ID" value="KAE8266259.1"/>
    <property type="molecule type" value="Genomic_DNA"/>
</dbReference>
<protein>
    <recommendedName>
        <fullName evidence="4">RING-type E3 ubiquitin transferase</fullName>
        <ecNumber evidence="4">2.3.2.27</ecNumber>
    </recommendedName>
</protein>
<gene>
    <name evidence="18" type="ORF">A4X09_0g6090</name>
</gene>
<dbReference type="GO" id="GO:0061630">
    <property type="term" value="F:ubiquitin protein ligase activity"/>
    <property type="evidence" value="ECO:0007669"/>
    <property type="project" value="UniProtKB-EC"/>
</dbReference>
<keyword evidence="9" id="KW-0863">Zinc-finger</keyword>
<dbReference type="GO" id="GO:0008270">
    <property type="term" value="F:zinc ion binding"/>
    <property type="evidence" value="ECO:0007669"/>
    <property type="project" value="UniProtKB-KW"/>
</dbReference>
<feature type="compositionally biased region" description="Low complexity" evidence="14">
    <location>
        <begin position="880"/>
        <end position="893"/>
    </location>
</feature>